<feature type="transmembrane region" description="Helical" evidence="4">
    <location>
        <begin position="12"/>
        <end position="33"/>
    </location>
</feature>
<name>A0A4Y7RH55_9FIRM</name>
<dbReference type="Pfam" id="PF00015">
    <property type="entry name" value="MCPsignal"/>
    <property type="match status" value="1"/>
</dbReference>
<dbReference type="PANTHER" id="PTHR32089:SF112">
    <property type="entry name" value="LYSOZYME-LIKE PROTEIN-RELATED"/>
    <property type="match status" value="1"/>
</dbReference>
<dbReference type="Proteomes" id="UP000298324">
    <property type="component" value="Unassembled WGS sequence"/>
</dbReference>
<dbReference type="SMART" id="SM00304">
    <property type="entry name" value="HAMP"/>
    <property type="match status" value="1"/>
</dbReference>
<dbReference type="EMBL" id="QFGA01000001">
    <property type="protein sequence ID" value="TEB08121.1"/>
    <property type="molecule type" value="Genomic_DNA"/>
</dbReference>
<dbReference type="PROSITE" id="PS50885">
    <property type="entry name" value="HAMP"/>
    <property type="match status" value="1"/>
</dbReference>
<dbReference type="AlphaFoldDB" id="A0A4Y7RH55"/>
<dbReference type="InterPro" id="IPR003660">
    <property type="entry name" value="HAMP_dom"/>
</dbReference>
<feature type="domain" description="Methyl-accepting transducer" evidence="5">
    <location>
        <begin position="289"/>
        <end position="539"/>
    </location>
</feature>
<reference evidence="7 8" key="1">
    <citation type="journal article" date="2018" name="Environ. Microbiol.">
        <title>Novel energy conservation strategies and behaviour of Pelotomaculum schinkii driving syntrophic propionate catabolism.</title>
        <authorList>
            <person name="Hidalgo-Ahumada C.A.P."/>
            <person name="Nobu M.K."/>
            <person name="Narihiro T."/>
            <person name="Tamaki H."/>
            <person name="Liu W.T."/>
            <person name="Kamagata Y."/>
            <person name="Stams A.J.M."/>
            <person name="Imachi H."/>
            <person name="Sousa D.Z."/>
        </authorList>
    </citation>
    <scope>NUCLEOTIDE SEQUENCE [LARGE SCALE GENOMIC DNA]</scope>
    <source>
        <strain evidence="7 8">HH</strain>
    </source>
</reference>
<dbReference type="InterPro" id="IPR029151">
    <property type="entry name" value="Sensor-like_sf"/>
</dbReference>
<dbReference type="GO" id="GO:0007165">
    <property type="term" value="P:signal transduction"/>
    <property type="evidence" value="ECO:0007669"/>
    <property type="project" value="UniProtKB-KW"/>
</dbReference>
<evidence type="ECO:0000256" key="3">
    <source>
        <dbReference type="PROSITE-ProRule" id="PRU00284"/>
    </source>
</evidence>
<comment type="similarity">
    <text evidence="2">Belongs to the methyl-accepting chemotaxis (MCP) protein family.</text>
</comment>
<comment type="caution">
    <text evidence="7">The sequence shown here is derived from an EMBL/GenBank/DDBJ whole genome shotgun (WGS) entry which is preliminary data.</text>
</comment>
<evidence type="ECO:0000256" key="1">
    <source>
        <dbReference type="ARBA" id="ARBA00023224"/>
    </source>
</evidence>
<dbReference type="Gene3D" id="1.10.287.950">
    <property type="entry name" value="Methyl-accepting chemotaxis protein"/>
    <property type="match status" value="1"/>
</dbReference>
<proteinExistence type="inferred from homology"/>
<dbReference type="SUPFAM" id="SSF103190">
    <property type="entry name" value="Sensory domain-like"/>
    <property type="match status" value="1"/>
</dbReference>
<protein>
    <submittedName>
        <fullName evidence="7">Methyl-accepting chemotaxis protein 4</fullName>
    </submittedName>
</protein>
<evidence type="ECO:0000256" key="4">
    <source>
        <dbReference type="SAM" id="Phobius"/>
    </source>
</evidence>
<dbReference type="GO" id="GO:0016020">
    <property type="term" value="C:membrane"/>
    <property type="evidence" value="ECO:0007669"/>
    <property type="project" value="InterPro"/>
</dbReference>
<keyword evidence="4" id="KW-0812">Transmembrane</keyword>
<evidence type="ECO:0000256" key="2">
    <source>
        <dbReference type="ARBA" id="ARBA00029447"/>
    </source>
</evidence>
<evidence type="ECO:0000313" key="7">
    <source>
        <dbReference type="EMBL" id="TEB08121.1"/>
    </source>
</evidence>
<feature type="domain" description="HAMP" evidence="6">
    <location>
        <begin position="236"/>
        <end position="291"/>
    </location>
</feature>
<gene>
    <name evidence="7" type="primary">mcp4</name>
    <name evidence="7" type="ORF">Psch_01676</name>
</gene>
<keyword evidence="1 3" id="KW-0807">Transducer</keyword>
<feature type="transmembrane region" description="Helical" evidence="4">
    <location>
        <begin position="217"/>
        <end position="238"/>
    </location>
</feature>
<keyword evidence="8" id="KW-1185">Reference proteome</keyword>
<dbReference type="PROSITE" id="PS50111">
    <property type="entry name" value="CHEMOTAXIS_TRANSDUC_2"/>
    <property type="match status" value="1"/>
</dbReference>
<dbReference type="InterPro" id="IPR004089">
    <property type="entry name" value="MCPsignal_dom"/>
</dbReference>
<keyword evidence="4" id="KW-0472">Membrane</keyword>
<dbReference type="CDD" id="cd06225">
    <property type="entry name" value="HAMP"/>
    <property type="match status" value="1"/>
</dbReference>
<organism evidence="7 8">
    <name type="scientific">Pelotomaculum schinkii</name>
    <dbReference type="NCBI Taxonomy" id="78350"/>
    <lineage>
        <taxon>Bacteria</taxon>
        <taxon>Bacillati</taxon>
        <taxon>Bacillota</taxon>
        <taxon>Clostridia</taxon>
        <taxon>Eubacteriales</taxon>
        <taxon>Desulfotomaculaceae</taxon>
        <taxon>Pelotomaculum</taxon>
    </lineage>
</organism>
<evidence type="ECO:0000259" key="5">
    <source>
        <dbReference type="PROSITE" id="PS50111"/>
    </source>
</evidence>
<accession>A0A4Y7RH55</accession>
<dbReference type="Pfam" id="PF00672">
    <property type="entry name" value="HAMP"/>
    <property type="match status" value="1"/>
</dbReference>
<dbReference type="Gene3D" id="6.10.340.10">
    <property type="match status" value="1"/>
</dbReference>
<dbReference type="PANTHER" id="PTHR32089">
    <property type="entry name" value="METHYL-ACCEPTING CHEMOTAXIS PROTEIN MCPB"/>
    <property type="match status" value="1"/>
</dbReference>
<keyword evidence="4" id="KW-1133">Transmembrane helix</keyword>
<dbReference type="RefSeq" id="WP_190239843.1">
    <property type="nucleotide sequence ID" value="NZ_QFGA01000001.1"/>
</dbReference>
<evidence type="ECO:0000313" key="8">
    <source>
        <dbReference type="Proteomes" id="UP000298324"/>
    </source>
</evidence>
<sequence>MQFVLRSLKIKNSLIMIAVMVPLIVGFLAYDLYRQSVSMRRALTERGIILAITGAETAGKILSDGAVSGGLSEEQLFDTNYQPIPNTNPQRYHTSYDAYTDKNLTRVQDSYLMDDIIIYAVALDVNGYAPTHNSISKIGYGDNANRSKRIFDDPVGLAAVRNEETYLFQEYKRDTGEVIWDISAPIYVNGSHWGGFRVGFSIAETNRQIAALRNQTVTGGAALVAALVILIIYISNLITSRVKSLEQAADQIAGGDLTGSGLEDLEKSQDEVGRLTRSLRNMADRLRQLVDKTSRSTGQVKNYTDRLKDSMQQATYTSSSAAAKMSELSETMKKMESGAGEVVKASERTMQSLARAEETSSMFLNQMKSGSLIMTRAGESLKELESHIEKVGEILLYISQISEQASLLAGKTVTEAAGISCAGCNFLTLASEIDRRAKDAAGATKGLASLFDNARKRAAQAAIALEKDRQVVSEGYSAANEVSESLKVIIVDIENLVKMAGEVGVYTRHISEGIAGLDVSAWEQANLVQGFTDAVKQLEDGIDEMQKTLAPLKL</sequence>
<evidence type="ECO:0000259" key="6">
    <source>
        <dbReference type="PROSITE" id="PS50885"/>
    </source>
</evidence>
<dbReference type="SUPFAM" id="SSF58104">
    <property type="entry name" value="Methyl-accepting chemotaxis protein (MCP) signaling domain"/>
    <property type="match status" value="1"/>
</dbReference>